<dbReference type="Proteomes" id="UP000828390">
    <property type="component" value="Unassembled WGS sequence"/>
</dbReference>
<keyword evidence="2" id="KW-0677">Repeat</keyword>
<evidence type="ECO:0000313" key="7">
    <source>
        <dbReference type="EMBL" id="KAH3710991.1"/>
    </source>
</evidence>
<feature type="compositionally biased region" description="Basic and acidic residues" evidence="5">
    <location>
        <begin position="52"/>
        <end position="74"/>
    </location>
</feature>
<feature type="domain" description="NF-X1-type" evidence="6">
    <location>
        <begin position="1387"/>
        <end position="1409"/>
    </location>
</feature>
<organism evidence="7 8">
    <name type="scientific">Dreissena polymorpha</name>
    <name type="common">Zebra mussel</name>
    <name type="synonym">Mytilus polymorpha</name>
    <dbReference type="NCBI Taxonomy" id="45954"/>
    <lineage>
        <taxon>Eukaryota</taxon>
        <taxon>Metazoa</taxon>
        <taxon>Spiralia</taxon>
        <taxon>Lophotrochozoa</taxon>
        <taxon>Mollusca</taxon>
        <taxon>Bivalvia</taxon>
        <taxon>Autobranchia</taxon>
        <taxon>Heteroconchia</taxon>
        <taxon>Euheterodonta</taxon>
        <taxon>Imparidentia</taxon>
        <taxon>Neoheterodontei</taxon>
        <taxon>Myida</taxon>
        <taxon>Dreissenoidea</taxon>
        <taxon>Dreissenidae</taxon>
        <taxon>Dreissena</taxon>
    </lineage>
</organism>
<evidence type="ECO:0000256" key="3">
    <source>
        <dbReference type="ARBA" id="ARBA00022771"/>
    </source>
</evidence>
<protein>
    <recommendedName>
        <fullName evidence="6">NF-X1-type domain-containing protein</fullName>
    </recommendedName>
</protein>
<keyword evidence="4" id="KW-0862">Zinc</keyword>
<dbReference type="CDD" id="cd17936">
    <property type="entry name" value="EEXXEc_NFX1"/>
    <property type="match status" value="1"/>
</dbReference>
<reference evidence="7" key="2">
    <citation type="submission" date="2020-11" db="EMBL/GenBank/DDBJ databases">
        <authorList>
            <person name="McCartney M.A."/>
            <person name="Auch B."/>
            <person name="Kono T."/>
            <person name="Mallez S."/>
            <person name="Becker A."/>
            <person name="Gohl D.M."/>
            <person name="Silverstein K.A.T."/>
            <person name="Koren S."/>
            <person name="Bechman K.B."/>
            <person name="Herman A."/>
            <person name="Abrahante J.E."/>
            <person name="Garbe J."/>
        </authorList>
    </citation>
    <scope>NUCLEOTIDE SEQUENCE</scope>
    <source>
        <strain evidence="7">Duluth1</strain>
        <tissue evidence="7">Whole animal</tissue>
    </source>
</reference>
<dbReference type="EMBL" id="JAIWYP010000014">
    <property type="protein sequence ID" value="KAH3710991.1"/>
    <property type="molecule type" value="Genomic_DNA"/>
</dbReference>
<feature type="domain" description="NF-X1-type" evidence="6">
    <location>
        <begin position="1530"/>
        <end position="1553"/>
    </location>
</feature>
<name>A0A9D3Z5E3_DREPO</name>
<dbReference type="GO" id="GO:0008270">
    <property type="term" value="F:zinc ion binding"/>
    <property type="evidence" value="ECO:0007669"/>
    <property type="project" value="UniProtKB-KW"/>
</dbReference>
<dbReference type="GO" id="GO:0031380">
    <property type="term" value="C:nuclear RNA-directed RNA polymerase complex"/>
    <property type="evidence" value="ECO:0007669"/>
    <property type="project" value="TreeGrafter"/>
</dbReference>
<dbReference type="Pfam" id="PF13086">
    <property type="entry name" value="AAA_11"/>
    <property type="match status" value="2"/>
</dbReference>
<evidence type="ECO:0000313" key="8">
    <source>
        <dbReference type="Proteomes" id="UP000828390"/>
    </source>
</evidence>
<dbReference type="SMART" id="SM00438">
    <property type="entry name" value="ZnF_NFX"/>
    <property type="match status" value="4"/>
</dbReference>
<dbReference type="PANTHER" id="PTHR10887:SF341">
    <property type="entry name" value="NFX1-TYPE ZINC FINGER-CONTAINING PROTEIN 1"/>
    <property type="match status" value="1"/>
</dbReference>
<reference evidence="7" key="1">
    <citation type="journal article" date="2019" name="bioRxiv">
        <title>The Genome of the Zebra Mussel, Dreissena polymorpha: A Resource for Invasive Species Research.</title>
        <authorList>
            <person name="McCartney M.A."/>
            <person name="Auch B."/>
            <person name="Kono T."/>
            <person name="Mallez S."/>
            <person name="Zhang Y."/>
            <person name="Obille A."/>
            <person name="Becker A."/>
            <person name="Abrahante J.E."/>
            <person name="Garbe J."/>
            <person name="Badalamenti J.P."/>
            <person name="Herman A."/>
            <person name="Mangelson H."/>
            <person name="Liachko I."/>
            <person name="Sullivan S."/>
            <person name="Sone E.D."/>
            <person name="Koren S."/>
            <person name="Silverstein K.A.T."/>
            <person name="Beckman K.B."/>
            <person name="Gohl D.M."/>
        </authorList>
    </citation>
    <scope>NUCLEOTIDE SEQUENCE</scope>
    <source>
        <strain evidence="7">Duluth1</strain>
        <tissue evidence="7">Whole animal</tissue>
    </source>
</reference>
<dbReference type="GO" id="GO:0004386">
    <property type="term" value="F:helicase activity"/>
    <property type="evidence" value="ECO:0007669"/>
    <property type="project" value="InterPro"/>
</dbReference>
<evidence type="ECO:0000256" key="1">
    <source>
        <dbReference type="ARBA" id="ARBA00022723"/>
    </source>
</evidence>
<dbReference type="Gene3D" id="3.40.50.300">
    <property type="entry name" value="P-loop containing nucleotide triphosphate hydrolases"/>
    <property type="match status" value="3"/>
</dbReference>
<dbReference type="GO" id="GO:0031048">
    <property type="term" value="P:regulatory ncRNA-mediated heterochromatin formation"/>
    <property type="evidence" value="ECO:0007669"/>
    <property type="project" value="TreeGrafter"/>
</dbReference>
<feature type="region of interest" description="Disordered" evidence="5">
    <location>
        <begin position="911"/>
        <end position="934"/>
    </location>
</feature>
<feature type="compositionally biased region" description="Basic and acidic residues" evidence="5">
    <location>
        <begin position="84"/>
        <end position="104"/>
    </location>
</feature>
<dbReference type="CDD" id="cd18808">
    <property type="entry name" value="SF1_C_Upf1"/>
    <property type="match status" value="1"/>
</dbReference>
<sequence>METGGSNQTLALRIFDDETDEENNASGPGRGRGRGSSRPKRRPRGQAPSRGRLGDAESRAESVDRSASKTEPGRYGHRGHRGGKGAESRAESVDRSATKTEPGRYSHRGHRGGKGAFRGQPRGSILKESGEINARVPTFDDNREQFMPKTQREQREMRFGKLKDLIKDGNPDEVFLELSQSRSGFIELIEKSFDFKDNALYILKALVPALQSDIESNLREFLERLHPVLIPKILQLLSKVQMKDRSAHFIWSNLTQMGLFLSDISEFLQVLMATIPSTLPSCNTIIIVLKQFSSLFPGLNFDMESLEAVFGLVKTEHERRTETDQAKKKPVYKTGEQDMTPPNNFREISIFPTLNDIHINELPFLRANKTKGRYDSLDTYLDTQFRLLREDYVQPLRQGIYEYRSCIKDGLSINRLRNIRIYQKVQILQPVCSGQGINHVIQFDTSNLKNLNWESSRRLLFGSLVCLSDDNFDTMHYATITERNAHELKDGNIEVHFENARDGIIDLSGSFVMAETTAYFEAYRYVLEGLQELKDTMPMMRYIIDCETVIKPPSYLLGHGGPQYDFQTLLQDRNKGIMYPVLNTQRWPTSSDLGLDFSQYQALQTAITKEFAIIQGPPGTGKTFVGLKIAELLLKNSTFWKTDLEKSPILVVCYTNHALDQFLEGISKVCNQEGIIRIGGRCKNENLIPFMLRNVKAKMRELQERSFKLMQSEKDCRARLRDSERKIEEMSAKIKGTTSHIVPFKALEPFMNENHAKEFNLMIKMNITDENTCFQTWLAFQPFENQKHKNVDAKTNIMQTWKQFILDEVQPIAMSELNEIDDILNIDLYRKAKIYKTMHVECMAHLEETIAKAMPSRLLSFEELQRGVLDPVTQLKLETLTANIEAPKHIVDIWLCTNDVKKIKEAMDHFQGHSERSGDIDENSETDEDDLEEDRVLDDMDDDFMFDYKRNNPFQADKRGKKKITDEEWISVFGQRKNTQKVRAMLNKARPMTEENVYRLKSIRDLDKDKRLDLYAYWLQKCRAFLKDAVKVHEDQFRIATASMQEVRDLETAHILKESVVMGMTTTGAAKYRKVLQRVKPQIIIVEEAAEVLESHIITTLNTNCKHLILIGDHKQLRPSTTVYELAKKYEMDISLFERMVRNDVPCVTLEEQHRMRPEISRLLRRERLYPKLRDHESVFKYDQVRGVDFNMQFISHEEEESCSGESTSYCNPHEAKYLAALCKYFLNQGYTKDQITVLTPYMGQVMLLRNEMPKSLFEGVRITAIDNFQGEENDIILLSLVRSSIEGNSRKRNPIGFVGIENRICVALSRAKQGMFVIGNFKLLERSSQLWEEIISEMKETDSIKSHLLLRCGNHPEMYTTASSAHDFTSVPNGGCNKPCGMQLPCGHICPRACHVVDKSHMFVTCQKPCVKINPTCTMGHMCTRKCYQECGSCFVKIEKVIPICRHVAKLPCHMDPFNWKCQEACQFILSCGHSCDQTCFKCKSKAHNQKCEKLVTRELLCGHKMVMQCQSEANSQKCKELVTRELLCGHKKVLQCHVDIASVKCSVDCNVVHECGHPCSGKCGSCFGGKIHNKCKGTCGKTLKCGHKCTFPCSEEECPPCSQKCKKTCSHNVKCKKKCSEPCDSCERKCLYQCRHGKCENICHEKCSVMPCNYTCRKQLECTHLCRGLCGEKCLCIVCNKHLIRNESEEEFTEDAVFLQLPDCKCIFEVGYLDKHITTKARPERKDLALHCPFRLCGKLFETDIRRYSARLKDVKQDIIQTNTRLQASDVRLMAKNIGSQLNILKCVGFLTEQQYTQFNRQIVAGNNSTLSIWGKRLDNLQPLYKVVKLIEDAKSSGYIESIRVDGVLNADDIKQAILAEKMNTTKQFWTEVSREIKRLQICLKFCLLKKHLNSKGNSAVEQVLDLSFRAIRSPGFDNDLSAELMSVSSTLHSSISDNSLSNLDINVAFFKLKSKLELCELQASLKVKQMVSSPGETVTPLNRQMSTPEEKKTVTIYNRQECVEGFVDAGSVSDKRYTAYPVEHPFQNEHELASDAYVDDNEEDIDVEGTLIL</sequence>
<feature type="domain" description="NF-X1-type" evidence="6">
    <location>
        <begin position="1587"/>
        <end position="1605"/>
    </location>
</feature>
<dbReference type="InterPro" id="IPR045055">
    <property type="entry name" value="DNA2/NAM7-like"/>
</dbReference>
<dbReference type="FunFam" id="3.40.50.300:FF:001366">
    <property type="entry name" value="ATP binding protein, putative"/>
    <property type="match status" value="1"/>
</dbReference>
<evidence type="ECO:0000256" key="5">
    <source>
        <dbReference type="SAM" id="MobiDB-lite"/>
    </source>
</evidence>
<gene>
    <name evidence="7" type="ORF">DPMN_070490</name>
</gene>
<dbReference type="InterPro" id="IPR041677">
    <property type="entry name" value="DNA2/NAM7_AAA_11"/>
</dbReference>
<feature type="compositionally biased region" description="Polar residues" evidence="5">
    <location>
        <begin position="1"/>
        <end position="10"/>
    </location>
</feature>
<feature type="compositionally biased region" description="Basic residues" evidence="5">
    <location>
        <begin position="31"/>
        <end position="44"/>
    </location>
</feature>
<proteinExistence type="predicted"/>
<dbReference type="Pfam" id="PF25396">
    <property type="entry name" value="ZNFX1"/>
    <property type="match status" value="1"/>
</dbReference>
<evidence type="ECO:0000259" key="6">
    <source>
        <dbReference type="SMART" id="SM00438"/>
    </source>
</evidence>
<dbReference type="InterPro" id="IPR057373">
    <property type="entry name" value="ZNFX1"/>
</dbReference>
<keyword evidence="1" id="KW-0479">Metal-binding</keyword>
<dbReference type="SUPFAM" id="SSF52540">
    <property type="entry name" value="P-loop containing nucleoside triphosphate hydrolases"/>
    <property type="match status" value="1"/>
</dbReference>
<keyword evidence="8" id="KW-1185">Reference proteome</keyword>
<accession>A0A9D3Z5E3</accession>
<keyword evidence="3" id="KW-0863">Zinc-finger</keyword>
<evidence type="ECO:0000256" key="4">
    <source>
        <dbReference type="ARBA" id="ARBA00022833"/>
    </source>
</evidence>
<dbReference type="PANTHER" id="PTHR10887">
    <property type="entry name" value="DNA2/NAM7 HELICASE FAMILY"/>
    <property type="match status" value="1"/>
</dbReference>
<evidence type="ECO:0000256" key="2">
    <source>
        <dbReference type="ARBA" id="ARBA00022737"/>
    </source>
</evidence>
<dbReference type="InterPro" id="IPR027417">
    <property type="entry name" value="P-loop_NTPase"/>
</dbReference>
<feature type="domain" description="NF-X1-type" evidence="6">
    <location>
        <begin position="1446"/>
        <end position="1469"/>
    </location>
</feature>
<dbReference type="InterPro" id="IPR041679">
    <property type="entry name" value="DNA2/NAM7-like_C"/>
</dbReference>
<dbReference type="Pfam" id="PF13087">
    <property type="entry name" value="AAA_12"/>
    <property type="match status" value="1"/>
</dbReference>
<dbReference type="InterPro" id="IPR000967">
    <property type="entry name" value="Znf_NFX1"/>
</dbReference>
<dbReference type="InterPro" id="IPR047187">
    <property type="entry name" value="SF1_C_Upf1"/>
</dbReference>
<feature type="region of interest" description="Disordered" evidence="5">
    <location>
        <begin position="1"/>
        <end position="132"/>
    </location>
</feature>
<comment type="caution">
    <text evidence="7">The sequence shown here is derived from an EMBL/GenBank/DDBJ whole genome shotgun (WGS) entry which is preliminary data.</text>
</comment>
<dbReference type="CDD" id="cd06008">
    <property type="entry name" value="NF-X1-zinc-finger"/>
    <property type="match status" value="1"/>
</dbReference>
<feature type="compositionally biased region" description="Acidic residues" evidence="5">
    <location>
        <begin position="920"/>
        <end position="934"/>
    </location>
</feature>